<evidence type="ECO:0000256" key="8">
    <source>
        <dbReference type="PROSITE-ProRule" id="PRU10141"/>
    </source>
</evidence>
<dbReference type="HAMAP" id="MF_01547">
    <property type="entry name" value="RNA_methyltr_E"/>
    <property type="match status" value="1"/>
</dbReference>
<dbReference type="InterPro" id="IPR000719">
    <property type="entry name" value="Prot_kinase_dom"/>
</dbReference>
<feature type="compositionally biased region" description="Low complexity" evidence="9">
    <location>
        <begin position="392"/>
        <end position="404"/>
    </location>
</feature>
<dbReference type="FunFam" id="3.40.50.150:FF:000220">
    <property type="entry name" value="CAMK protein kinase"/>
    <property type="match status" value="1"/>
</dbReference>
<feature type="region of interest" description="Disordered" evidence="9">
    <location>
        <begin position="493"/>
        <end position="591"/>
    </location>
</feature>
<evidence type="ECO:0000256" key="9">
    <source>
        <dbReference type="SAM" id="MobiDB-lite"/>
    </source>
</evidence>
<organism evidence="11 12">
    <name type="scientific">Dioszegia hungarica</name>
    <dbReference type="NCBI Taxonomy" id="4972"/>
    <lineage>
        <taxon>Eukaryota</taxon>
        <taxon>Fungi</taxon>
        <taxon>Dikarya</taxon>
        <taxon>Basidiomycota</taxon>
        <taxon>Agaricomycotina</taxon>
        <taxon>Tremellomycetes</taxon>
        <taxon>Tremellales</taxon>
        <taxon>Bulleribasidiaceae</taxon>
        <taxon>Dioszegia</taxon>
    </lineage>
</organism>
<dbReference type="InterPro" id="IPR008271">
    <property type="entry name" value="Ser/Thr_kinase_AS"/>
</dbReference>
<protein>
    <recommendedName>
        <fullName evidence="10">Protein kinase domain-containing protein</fullName>
    </recommendedName>
</protein>
<evidence type="ECO:0000256" key="6">
    <source>
        <dbReference type="ARBA" id="ARBA00022741"/>
    </source>
</evidence>
<dbReference type="GeneID" id="77732135"/>
<keyword evidence="3" id="KW-0489">Methyltransferase</keyword>
<dbReference type="PANTHER" id="PTHR10920:SF12">
    <property type="entry name" value="TRNA (CYTIDINE(32)_GUANOSINE(34)-2'-O)-METHYLTRANSFERASE-RELATED"/>
    <property type="match status" value="1"/>
</dbReference>
<gene>
    <name evidence="11" type="ORF">MKK02DRAFT_44437</name>
</gene>
<dbReference type="SUPFAM" id="SSF56112">
    <property type="entry name" value="Protein kinase-like (PK-like)"/>
    <property type="match status" value="1"/>
</dbReference>
<keyword evidence="5" id="KW-0949">S-adenosyl-L-methionine</keyword>
<dbReference type="GO" id="GO:0002181">
    <property type="term" value="P:cytoplasmic translation"/>
    <property type="evidence" value="ECO:0007669"/>
    <property type="project" value="TreeGrafter"/>
</dbReference>
<feature type="region of interest" description="Disordered" evidence="9">
    <location>
        <begin position="675"/>
        <end position="699"/>
    </location>
</feature>
<reference evidence="11" key="1">
    <citation type="journal article" date="2022" name="G3 (Bethesda)">
        <title>High quality genome of the basidiomycete yeast Dioszegia hungarica PDD-24b-2 isolated from cloud water.</title>
        <authorList>
            <person name="Jarrige D."/>
            <person name="Haridas S."/>
            <person name="Bleykasten-Grosshans C."/>
            <person name="Joly M."/>
            <person name="Nadalig T."/>
            <person name="Sancelme M."/>
            <person name="Vuilleumier S."/>
            <person name="Grigoriev I.V."/>
            <person name="Amato P."/>
            <person name="Bringel F."/>
        </authorList>
    </citation>
    <scope>NUCLEOTIDE SEQUENCE</scope>
    <source>
        <strain evidence="11">PDD-24b-2</strain>
    </source>
</reference>
<evidence type="ECO:0000313" key="11">
    <source>
        <dbReference type="EMBL" id="KAI9635737.1"/>
    </source>
</evidence>
<dbReference type="PROSITE" id="PS50011">
    <property type="entry name" value="PROTEIN_KINASE_DOM"/>
    <property type="match status" value="1"/>
</dbReference>
<name>A0AA38H843_9TREE</name>
<evidence type="ECO:0000313" key="12">
    <source>
        <dbReference type="Proteomes" id="UP001164286"/>
    </source>
</evidence>
<dbReference type="SMART" id="SM00220">
    <property type="entry name" value="S_TKc"/>
    <property type="match status" value="1"/>
</dbReference>
<dbReference type="GO" id="GO:0008175">
    <property type="term" value="F:tRNA methyltransferase activity"/>
    <property type="evidence" value="ECO:0007669"/>
    <property type="project" value="TreeGrafter"/>
</dbReference>
<keyword evidence="6 8" id="KW-0547">Nucleotide-binding</keyword>
<proteinExistence type="inferred from homology"/>
<dbReference type="PROSITE" id="PS00107">
    <property type="entry name" value="PROTEIN_KINASE_ATP"/>
    <property type="match status" value="1"/>
</dbReference>
<dbReference type="GO" id="GO:0005524">
    <property type="term" value="F:ATP binding"/>
    <property type="evidence" value="ECO:0007669"/>
    <property type="project" value="UniProtKB-UniRule"/>
</dbReference>
<evidence type="ECO:0000256" key="4">
    <source>
        <dbReference type="ARBA" id="ARBA00022679"/>
    </source>
</evidence>
<dbReference type="InterPro" id="IPR017441">
    <property type="entry name" value="Protein_kinase_ATP_BS"/>
</dbReference>
<sequence>MPSSRSSLDKRDIYYRLHKSAGYRARSAYKLIHLDEEFDLFGGVKTVVDLCAAPGSWSQVVGEQLGSELASGAAKLVSLDLQPMAPLRHTTTLQADLTTPSTIPLVLSHLGHTKADLVICDGAPDVTGVHDLDAYLHHQLLMAAFTLTLAILAKGGTAVYKVFLSPLDPKGERLREGVKVFFREEGDGGEWFAEFDDEAEGAEGPGVDAMGRRGGVWIRKPRSSRKGSGEAFLVCRNYDPSTVPLPPTFSAEALEGLSRQTSGTLTLDSLAHLAGGDVRMNEDQARRWAVLKAWAGKGDLNAMAQLSDPPAAKSARNSLEVDEAFPPPLTPPAPSSPTITRTDATPGSAAQGRSMAPLSLTMPSPSHLTPPRSTQIPAPKPSTSRHRHSRSSIDSDIVSPSSPTGLTSGWDRLGPSPLPSPISPFPPGDQSGYLNLRQEYPIPPREPYALSRYVAPDLYTDPTFPRPDTDGAISPALSTSSKTDIFFSSAASASGSDILPAPPRPLSGTTSSGSGSLGRAGSIGRGRPPPRSLLSGERERERAVTMPTTPVPFAGMPPPSQAGSSVSDVWGLPPRSLEPASAPTGGRDRRLSGAGRVMSIAQSFGSGAAYNRERTDSITSINSSTERVMASPLTGLPSGESIRGLASAASGSNIRLSPTVKRAQLGVPVIARRESQIEREEHRTTGDQEGAHTPGEVLEPIEPTRLGDVDEDYEMHDEEAEAGTPLVMMGLRERQGDVMGSFSGVLPELPLQRGQKRKWKLEKKLGEGAFSAVWAATAHQDDEDMEGVQKRPLSAAIKLLPRRLTTTNDRTRISFLREVGVLSRLSHPYIVAFIDDFETKGYYCLALERVDGGELFDVIQNPKWGSVVGGPKAAGEVLVRRIFTELARATGFLHACGVVHRDIKLENILLASNPILTLPTDADLAAVLASLPPQSEPLIKLTDFGLSRFISPSSPYLTTRCGSESFAAPEIIMGKPYDGRDTDSWACGVVLYAMITGELPFDPPVPVDMSTEAEKEERRKRMLRIAKGTYSWPKEGMGSLCSEGVKGVVKRLLVRDPKRRARMDEIWGEEWIKGEGSVGPVPIAPEGSAEGSREEGGRKKVLDGWVILGDQGDEGDD</sequence>
<keyword evidence="7 8" id="KW-0067">ATP-binding</keyword>
<feature type="binding site" evidence="8">
    <location>
        <position position="798"/>
    </location>
    <ligand>
        <name>ATP</name>
        <dbReference type="ChEBI" id="CHEBI:30616"/>
    </ligand>
</feature>
<keyword evidence="2" id="KW-0698">rRNA processing</keyword>
<dbReference type="Pfam" id="PF00069">
    <property type="entry name" value="Pkinase"/>
    <property type="match status" value="1"/>
</dbReference>
<feature type="compositionally biased region" description="Basic and acidic residues" evidence="9">
    <location>
        <begin position="675"/>
        <end position="690"/>
    </location>
</feature>
<dbReference type="Pfam" id="PF01728">
    <property type="entry name" value="FtsJ"/>
    <property type="match status" value="1"/>
</dbReference>
<dbReference type="PROSITE" id="PS00108">
    <property type="entry name" value="PROTEIN_KINASE_ST"/>
    <property type="match status" value="1"/>
</dbReference>
<dbReference type="Gene3D" id="3.40.50.150">
    <property type="entry name" value="Vaccinia Virus protein VP39"/>
    <property type="match status" value="1"/>
</dbReference>
<feature type="compositionally biased region" description="Gly residues" evidence="9">
    <location>
        <begin position="515"/>
        <end position="524"/>
    </location>
</feature>
<feature type="compositionally biased region" description="Basic and acidic residues" evidence="9">
    <location>
        <begin position="1091"/>
        <end position="1102"/>
    </location>
</feature>
<dbReference type="GO" id="GO:0006364">
    <property type="term" value="P:rRNA processing"/>
    <property type="evidence" value="ECO:0007669"/>
    <property type="project" value="UniProtKB-KW"/>
</dbReference>
<feature type="compositionally biased region" description="Pro residues" evidence="9">
    <location>
        <begin position="325"/>
        <end position="335"/>
    </location>
</feature>
<feature type="compositionally biased region" description="Polar residues" evidence="9">
    <location>
        <begin position="361"/>
        <end position="376"/>
    </location>
</feature>
<comment type="caution">
    <text evidence="11">The sequence shown here is derived from an EMBL/GenBank/DDBJ whole genome shotgun (WGS) entry which is preliminary data.</text>
</comment>
<accession>A0AA38H843</accession>
<evidence type="ECO:0000259" key="10">
    <source>
        <dbReference type="PROSITE" id="PS50011"/>
    </source>
</evidence>
<dbReference type="PANTHER" id="PTHR10920">
    <property type="entry name" value="RIBOSOMAL RNA METHYLTRANSFERASE"/>
    <property type="match status" value="1"/>
</dbReference>
<dbReference type="GO" id="GO:0005737">
    <property type="term" value="C:cytoplasm"/>
    <property type="evidence" value="ECO:0007669"/>
    <property type="project" value="TreeGrafter"/>
</dbReference>
<dbReference type="GO" id="GO:0030488">
    <property type="term" value="P:tRNA methylation"/>
    <property type="evidence" value="ECO:0007669"/>
    <property type="project" value="TreeGrafter"/>
</dbReference>
<dbReference type="InterPro" id="IPR015507">
    <property type="entry name" value="rRNA-MeTfrase_E"/>
</dbReference>
<dbReference type="InterPro" id="IPR002877">
    <property type="entry name" value="RNA_MeTrfase_FtsJ_dom"/>
</dbReference>
<keyword evidence="1" id="KW-0963">Cytoplasm</keyword>
<dbReference type="RefSeq" id="XP_052945514.1">
    <property type="nucleotide sequence ID" value="XM_053092930.1"/>
</dbReference>
<dbReference type="EMBL" id="JAKWFO010000005">
    <property type="protein sequence ID" value="KAI9635737.1"/>
    <property type="molecule type" value="Genomic_DNA"/>
</dbReference>
<dbReference type="Proteomes" id="UP001164286">
    <property type="component" value="Unassembled WGS sequence"/>
</dbReference>
<feature type="domain" description="Protein kinase" evidence="10">
    <location>
        <begin position="759"/>
        <end position="1072"/>
    </location>
</feature>
<feature type="compositionally biased region" description="Pro residues" evidence="9">
    <location>
        <begin position="416"/>
        <end position="427"/>
    </location>
</feature>
<dbReference type="Gene3D" id="1.10.510.10">
    <property type="entry name" value="Transferase(Phosphotransferase) domain 1"/>
    <property type="match status" value="1"/>
</dbReference>
<keyword evidence="12" id="KW-1185">Reference proteome</keyword>
<dbReference type="AlphaFoldDB" id="A0AA38H843"/>
<evidence type="ECO:0000256" key="5">
    <source>
        <dbReference type="ARBA" id="ARBA00022691"/>
    </source>
</evidence>
<evidence type="ECO:0000256" key="7">
    <source>
        <dbReference type="ARBA" id="ARBA00022840"/>
    </source>
</evidence>
<dbReference type="InterPro" id="IPR050082">
    <property type="entry name" value="RNA_methyltr_RlmE"/>
</dbReference>
<dbReference type="InterPro" id="IPR029063">
    <property type="entry name" value="SAM-dependent_MTases_sf"/>
</dbReference>
<evidence type="ECO:0000256" key="2">
    <source>
        <dbReference type="ARBA" id="ARBA00022552"/>
    </source>
</evidence>
<dbReference type="SUPFAM" id="SSF53335">
    <property type="entry name" value="S-adenosyl-L-methionine-dependent methyltransferases"/>
    <property type="match status" value="1"/>
</dbReference>
<feature type="region of interest" description="Disordered" evidence="9">
    <location>
        <begin position="308"/>
        <end position="436"/>
    </location>
</feature>
<dbReference type="GO" id="GO:0004672">
    <property type="term" value="F:protein kinase activity"/>
    <property type="evidence" value="ECO:0007669"/>
    <property type="project" value="InterPro"/>
</dbReference>
<feature type="region of interest" description="Disordered" evidence="9">
    <location>
        <begin position="1075"/>
        <end position="1117"/>
    </location>
</feature>
<evidence type="ECO:0000256" key="3">
    <source>
        <dbReference type="ARBA" id="ARBA00022603"/>
    </source>
</evidence>
<dbReference type="InterPro" id="IPR011009">
    <property type="entry name" value="Kinase-like_dom_sf"/>
</dbReference>
<keyword evidence="4" id="KW-0808">Transferase</keyword>
<evidence type="ECO:0000256" key="1">
    <source>
        <dbReference type="ARBA" id="ARBA00022490"/>
    </source>
</evidence>